<evidence type="ECO:0000259" key="10">
    <source>
        <dbReference type="PROSITE" id="PS50905"/>
    </source>
</evidence>
<dbReference type="RefSeq" id="WP_133626959.1">
    <property type="nucleotide sequence ID" value="NZ_SOAZ01000002.1"/>
</dbReference>
<sequence length="172" mass="19900">MIGQRLIDELNKQLTRELESAHTYIAISAYFHSEDLPGFANFFMVQSDEERFHAMKIFNYINQINERIKIGGIEAPKNDFSSILDAFNHAFEHEKALTTKIYNLMDIAAEEREYATISFLKWFVDEQIEEQDLFNGIIKKLERIQNDPAAIYMLDSQLAQRAFTPPAADSAE</sequence>
<dbReference type="AlphaFoldDB" id="A0A4V3EUH5"/>
<feature type="binding site" evidence="8">
    <location>
        <position position="17"/>
    </location>
    <ligand>
        <name>Fe cation</name>
        <dbReference type="ChEBI" id="CHEBI:24875"/>
        <label>1</label>
    </ligand>
</feature>
<dbReference type="EC" id="1.16.3.2" evidence="9"/>
<evidence type="ECO:0000313" key="11">
    <source>
        <dbReference type="EMBL" id="TDT63295.1"/>
    </source>
</evidence>
<feature type="binding site" evidence="8">
    <location>
        <position position="94"/>
    </location>
    <ligand>
        <name>Fe cation</name>
        <dbReference type="ChEBI" id="CHEBI:24875"/>
        <label>1</label>
    </ligand>
</feature>
<evidence type="ECO:0000256" key="5">
    <source>
        <dbReference type="ARBA" id="ARBA00023002"/>
    </source>
</evidence>
<evidence type="ECO:0000256" key="8">
    <source>
        <dbReference type="PIRSR" id="PIRSR601519-1"/>
    </source>
</evidence>
<dbReference type="FunFam" id="1.20.1260.10:FF:000001">
    <property type="entry name" value="Non-heme ferritin"/>
    <property type="match status" value="1"/>
</dbReference>
<dbReference type="InterPro" id="IPR001519">
    <property type="entry name" value="Ferritin"/>
</dbReference>
<dbReference type="Pfam" id="PF00210">
    <property type="entry name" value="Ferritin"/>
    <property type="match status" value="1"/>
</dbReference>
<evidence type="ECO:0000256" key="7">
    <source>
        <dbReference type="ARBA" id="ARBA00048035"/>
    </source>
</evidence>
<dbReference type="SUPFAM" id="SSF47240">
    <property type="entry name" value="Ferritin-like"/>
    <property type="match status" value="1"/>
</dbReference>
<protein>
    <recommendedName>
        <fullName evidence="9">Ferritin</fullName>
        <ecNumber evidence="9">1.16.3.2</ecNumber>
    </recommendedName>
</protein>
<dbReference type="GO" id="GO:0042802">
    <property type="term" value="F:identical protein binding"/>
    <property type="evidence" value="ECO:0007669"/>
    <property type="project" value="UniProtKB-ARBA"/>
</dbReference>
<keyword evidence="12" id="KW-1185">Reference proteome</keyword>
<evidence type="ECO:0000313" key="12">
    <source>
        <dbReference type="Proteomes" id="UP000295325"/>
    </source>
</evidence>
<accession>A0A4V3EUH5</accession>
<dbReference type="InterPro" id="IPR012347">
    <property type="entry name" value="Ferritin-like"/>
</dbReference>
<evidence type="ECO:0000256" key="3">
    <source>
        <dbReference type="ARBA" id="ARBA00022434"/>
    </source>
</evidence>
<comment type="function">
    <text evidence="1 9">Iron-storage protein.</text>
</comment>
<comment type="catalytic activity">
    <reaction evidence="7 9">
        <text>4 Fe(2+) + O2 + 6 H2O = 4 iron(III) oxide-hydroxide + 12 H(+)</text>
        <dbReference type="Rhea" id="RHEA:11972"/>
        <dbReference type="ChEBI" id="CHEBI:15377"/>
        <dbReference type="ChEBI" id="CHEBI:15378"/>
        <dbReference type="ChEBI" id="CHEBI:15379"/>
        <dbReference type="ChEBI" id="CHEBI:29033"/>
        <dbReference type="ChEBI" id="CHEBI:78619"/>
        <dbReference type="EC" id="1.16.3.2"/>
    </reaction>
</comment>
<feature type="binding site" evidence="8">
    <location>
        <position position="50"/>
    </location>
    <ligand>
        <name>Fe cation</name>
        <dbReference type="ChEBI" id="CHEBI:24875"/>
        <label>1</label>
    </ligand>
</feature>
<comment type="subcellular location">
    <subcellularLocation>
        <location evidence="9">Cytoplasm</location>
    </subcellularLocation>
</comment>
<name>A0A4V3EUH5_9CLOT</name>
<gene>
    <name evidence="11" type="ORF">EDD71_10254</name>
</gene>
<dbReference type="GO" id="GO:0005829">
    <property type="term" value="C:cytosol"/>
    <property type="evidence" value="ECO:0007669"/>
    <property type="project" value="TreeGrafter"/>
</dbReference>
<comment type="similarity">
    <text evidence="2 9">Belongs to the ferritin family. Prokaryotic subfamily.</text>
</comment>
<evidence type="ECO:0000256" key="9">
    <source>
        <dbReference type="RuleBase" id="RU361145"/>
    </source>
</evidence>
<keyword evidence="3 9" id="KW-0409">Iron storage</keyword>
<dbReference type="GO" id="GO:0004322">
    <property type="term" value="F:ferroxidase activity"/>
    <property type="evidence" value="ECO:0007669"/>
    <property type="project" value="TreeGrafter"/>
</dbReference>
<feature type="binding site" evidence="8">
    <location>
        <position position="53"/>
    </location>
    <ligand>
        <name>Fe cation</name>
        <dbReference type="ChEBI" id="CHEBI:24875"/>
        <label>1</label>
    </ligand>
</feature>
<dbReference type="Gene3D" id="1.20.1260.10">
    <property type="match status" value="1"/>
</dbReference>
<organism evidence="11 12">
    <name type="scientific">Fonticella tunisiensis</name>
    <dbReference type="NCBI Taxonomy" id="1096341"/>
    <lineage>
        <taxon>Bacteria</taxon>
        <taxon>Bacillati</taxon>
        <taxon>Bacillota</taxon>
        <taxon>Clostridia</taxon>
        <taxon>Eubacteriales</taxon>
        <taxon>Clostridiaceae</taxon>
        <taxon>Fonticella</taxon>
    </lineage>
</organism>
<keyword evidence="4 8" id="KW-0479">Metal-binding</keyword>
<keyword evidence="5" id="KW-0560">Oxidoreductase</keyword>
<dbReference type="OrthoDB" id="9801481at2"/>
<dbReference type="GO" id="GO:0008198">
    <property type="term" value="F:ferrous iron binding"/>
    <property type="evidence" value="ECO:0007669"/>
    <property type="project" value="TreeGrafter"/>
</dbReference>
<keyword evidence="9" id="KW-0963">Cytoplasm</keyword>
<evidence type="ECO:0000256" key="2">
    <source>
        <dbReference type="ARBA" id="ARBA00006950"/>
    </source>
</evidence>
<dbReference type="EMBL" id="SOAZ01000002">
    <property type="protein sequence ID" value="TDT63295.1"/>
    <property type="molecule type" value="Genomic_DNA"/>
</dbReference>
<dbReference type="GO" id="GO:0006879">
    <property type="term" value="P:intracellular iron ion homeostasis"/>
    <property type="evidence" value="ECO:0007669"/>
    <property type="project" value="UniProtKB-KW"/>
</dbReference>
<dbReference type="InterPro" id="IPR041719">
    <property type="entry name" value="Ferritin_prok"/>
</dbReference>
<comment type="caution">
    <text evidence="11">The sequence shown here is derived from an EMBL/GenBank/DDBJ whole genome shotgun (WGS) entry which is preliminary data.</text>
</comment>
<dbReference type="InterPro" id="IPR009040">
    <property type="entry name" value="Ferritin-like_diiron"/>
</dbReference>
<proteinExistence type="inferred from homology"/>
<dbReference type="PANTHER" id="PTHR11431:SF127">
    <property type="entry name" value="BACTERIAL NON-HEME FERRITIN"/>
    <property type="match status" value="1"/>
</dbReference>
<evidence type="ECO:0000256" key="6">
    <source>
        <dbReference type="ARBA" id="ARBA00023004"/>
    </source>
</evidence>
<dbReference type="PANTHER" id="PTHR11431">
    <property type="entry name" value="FERRITIN"/>
    <property type="match status" value="1"/>
</dbReference>
<feature type="binding site" evidence="8">
    <location>
        <position position="127"/>
    </location>
    <ligand>
        <name>Fe cation</name>
        <dbReference type="ChEBI" id="CHEBI:24875"/>
        <label>1</label>
    </ligand>
</feature>
<dbReference type="PROSITE" id="PS50905">
    <property type="entry name" value="FERRITIN_LIKE"/>
    <property type="match status" value="1"/>
</dbReference>
<dbReference type="InterPro" id="IPR008331">
    <property type="entry name" value="Ferritin_DPS_dom"/>
</dbReference>
<evidence type="ECO:0000256" key="1">
    <source>
        <dbReference type="ARBA" id="ARBA00002485"/>
    </source>
</evidence>
<dbReference type="GO" id="GO:0006826">
    <property type="term" value="P:iron ion transport"/>
    <property type="evidence" value="ECO:0007669"/>
    <property type="project" value="InterPro"/>
</dbReference>
<evidence type="ECO:0000256" key="4">
    <source>
        <dbReference type="ARBA" id="ARBA00022723"/>
    </source>
</evidence>
<dbReference type="InterPro" id="IPR009078">
    <property type="entry name" value="Ferritin-like_SF"/>
</dbReference>
<keyword evidence="6 8" id="KW-0408">Iron</keyword>
<reference evidence="11 12" key="1">
    <citation type="submission" date="2019-03" db="EMBL/GenBank/DDBJ databases">
        <title>Genomic Encyclopedia of Type Strains, Phase IV (KMG-IV): sequencing the most valuable type-strain genomes for metagenomic binning, comparative biology and taxonomic classification.</title>
        <authorList>
            <person name="Goeker M."/>
        </authorList>
    </citation>
    <scope>NUCLEOTIDE SEQUENCE [LARGE SCALE GENOMIC DNA]</scope>
    <source>
        <strain evidence="11 12">DSM 24455</strain>
    </source>
</reference>
<dbReference type="Proteomes" id="UP000295325">
    <property type="component" value="Unassembled WGS sequence"/>
</dbReference>
<feature type="domain" description="Ferritin-like diiron" evidence="10">
    <location>
        <begin position="1"/>
        <end position="145"/>
    </location>
</feature>
<dbReference type="CDD" id="cd01055">
    <property type="entry name" value="Nonheme_Ferritin"/>
    <property type="match status" value="1"/>
</dbReference>
<dbReference type="GO" id="GO:0008199">
    <property type="term" value="F:ferric iron binding"/>
    <property type="evidence" value="ECO:0007669"/>
    <property type="project" value="InterPro"/>
</dbReference>